<organism evidence="5 6">
    <name type="scientific">Marmoricola endophyticus</name>
    <dbReference type="NCBI Taxonomy" id="2040280"/>
    <lineage>
        <taxon>Bacteria</taxon>
        <taxon>Bacillati</taxon>
        <taxon>Actinomycetota</taxon>
        <taxon>Actinomycetes</taxon>
        <taxon>Propionibacteriales</taxon>
        <taxon>Nocardioidaceae</taxon>
        <taxon>Marmoricola</taxon>
    </lineage>
</organism>
<keyword evidence="3" id="KW-0804">Transcription</keyword>
<evidence type="ECO:0000313" key="5">
    <source>
        <dbReference type="EMBL" id="GGF41768.1"/>
    </source>
</evidence>
<dbReference type="PROSITE" id="PS50995">
    <property type="entry name" value="HTH_MARR_2"/>
    <property type="match status" value="1"/>
</dbReference>
<dbReference type="GO" id="GO:0006950">
    <property type="term" value="P:response to stress"/>
    <property type="evidence" value="ECO:0007669"/>
    <property type="project" value="TreeGrafter"/>
</dbReference>
<dbReference type="SMART" id="SM00347">
    <property type="entry name" value="HTH_MARR"/>
    <property type="match status" value="1"/>
</dbReference>
<dbReference type="PROSITE" id="PS01117">
    <property type="entry name" value="HTH_MARR_1"/>
    <property type="match status" value="1"/>
</dbReference>
<gene>
    <name evidence="5" type="ORF">GCM10011519_14470</name>
</gene>
<dbReference type="AlphaFoldDB" id="A0A917BG67"/>
<evidence type="ECO:0000256" key="2">
    <source>
        <dbReference type="ARBA" id="ARBA00023125"/>
    </source>
</evidence>
<dbReference type="GO" id="GO:0003677">
    <property type="term" value="F:DNA binding"/>
    <property type="evidence" value="ECO:0007669"/>
    <property type="project" value="UniProtKB-KW"/>
</dbReference>
<dbReference type="SUPFAM" id="SSF46785">
    <property type="entry name" value="Winged helix' DNA-binding domain"/>
    <property type="match status" value="1"/>
</dbReference>
<evidence type="ECO:0000256" key="1">
    <source>
        <dbReference type="ARBA" id="ARBA00023015"/>
    </source>
</evidence>
<keyword evidence="2" id="KW-0238">DNA-binding</keyword>
<dbReference type="InterPro" id="IPR000835">
    <property type="entry name" value="HTH_MarR-typ"/>
</dbReference>
<evidence type="ECO:0000256" key="3">
    <source>
        <dbReference type="ARBA" id="ARBA00023163"/>
    </source>
</evidence>
<sequence>MTDAPELARPIQAESLDGLEHEVGILVRRIRRVLAERATGVDPQLSTPSFLMLTYLAETGPQRSADIVEHFDIDKGAISRQVAQLVELGLVTRSPDPEDGRAQLIEVSERGRARLESMSERRRALLVQRLADWDDADLSTFVALLSRYNASLSRLSELAEPGGSLSDTLVGGR</sequence>
<dbReference type="InterPro" id="IPR039422">
    <property type="entry name" value="MarR/SlyA-like"/>
</dbReference>
<comment type="caution">
    <text evidence="5">The sequence shown here is derived from an EMBL/GenBank/DDBJ whole genome shotgun (WGS) entry which is preliminary data.</text>
</comment>
<keyword evidence="6" id="KW-1185">Reference proteome</keyword>
<name>A0A917BG67_9ACTN</name>
<dbReference type="Proteomes" id="UP000649179">
    <property type="component" value="Unassembled WGS sequence"/>
</dbReference>
<feature type="domain" description="HTH marR-type" evidence="4">
    <location>
        <begin position="16"/>
        <end position="150"/>
    </location>
</feature>
<dbReference type="InterPro" id="IPR023187">
    <property type="entry name" value="Tscrpt_reg_MarR-type_CS"/>
</dbReference>
<protein>
    <recommendedName>
        <fullName evidence="4">HTH marR-type domain-containing protein</fullName>
    </recommendedName>
</protein>
<evidence type="ECO:0000259" key="4">
    <source>
        <dbReference type="PROSITE" id="PS50995"/>
    </source>
</evidence>
<dbReference type="Pfam" id="PF12802">
    <property type="entry name" value="MarR_2"/>
    <property type="match status" value="1"/>
</dbReference>
<dbReference type="InterPro" id="IPR036388">
    <property type="entry name" value="WH-like_DNA-bd_sf"/>
</dbReference>
<dbReference type="InterPro" id="IPR036390">
    <property type="entry name" value="WH_DNA-bd_sf"/>
</dbReference>
<dbReference type="PANTHER" id="PTHR33164">
    <property type="entry name" value="TRANSCRIPTIONAL REGULATOR, MARR FAMILY"/>
    <property type="match status" value="1"/>
</dbReference>
<proteinExistence type="predicted"/>
<evidence type="ECO:0000313" key="6">
    <source>
        <dbReference type="Proteomes" id="UP000649179"/>
    </source>
</evidence>
<dbReference type="PANTHER" id="PTHR33164:SF57">
    <property type="entry name" value="MARR-FAMILY TRANSCRIPTIONAL REGULATOR"/>
    <property type="match status" value="1"/>
</dbReference>
<dbReference type="EMBL" id="BMKQ01000001">
    <property type="protein sequence ID" value="GGF41768.1"/>
    <property type="molecule type" value="Genomic_DNA"/>
</dbReference>
<reference evidence="5" key="1">
    <citation type="journal article" date="2014" name="Int. J. Syst. Evol. Microbiol.">
        <title>Complete genome sequence of Corynebacterium casei LMG S-19264T (=DSM 44701T), isolated from a smear-ripened cheese.</title>
        <authorList>
            <consortium name="US DOE Joint Genome Institute (JGI-PGF)"/>
            <person name="Walter F."/>
            <person name="Albersmeier A."/>
            <person name="Kalinowski J."/>
            <person name="Ruckert C."/>
        </authorList>
    </citation>
    <scope>NUCLEOTIDE SEQUENCE</scope>
    <source>
        <strain evidence="5">CGMCC 1.16067</strain>
    </source>
</reference>
<dbReference type="Gene3D" id="1.10.10.10">
    <property type="entry name" value="Winged helix-like DNA-binding domain superfamily/Winged helix DNA-binding domain"/>
    <property type="match status" value="1"/>
</dbReference>
<dbReference type="RefSeq" id="WP_229660685.1">
    <property type="nucleotide sequence ID" value="NZ_BMKQ01000001.1"/>
</dbReference>
<reference evidence="5" key="2">
    <citation type="submission" date="2020-09" db="EMBL/GenBank/DDBJ databases">
        <authorList>
            <person name="Sun Q."/>
            <person name="Zhou Y."/>
        </authorList>
    </citation>
    <scope>NUCLEOTIDE SEQUENCE</scope>
    <source>
        <strain evidence="5">CGMCC 1.16067</strain>
    </source>
</reference>
<keyword evidence="1" id="KW-0805">Transcription regulation</keyword>
<dbReference type="GO" id="GO:0003700">
    <property type="term" value="F:DNA-binding transcription factor activity"/>
    <property type="evidence" value="ECO:0007669"/>
    <property type="project" value="InterPro"/>
</dbReference>
<accession>A0A917BG67</accession>